<dbReference type="NCBIfam" id="TIGR00634">
    <property type="entry name" value="recN"/>
    <property type="match status" value="1"/>
</dbReference>
<evidence type="ECO:0000256" key="7">
    <source>
        <dbReference type="ARBA" id="ARBA00023204"/>
    </source>
</evidence>
<dbReference type="PANTHER" id="PTHR11059:SF0">
    <property type="entry name" value="DNA REPAIR PROTEIN RECN"/>
    <property type="match status" value="1"/>
</dbReference>
<keyword evidence="6" id="KW-0067">ATP-binding</keyword>
<dbReference type="SUPFAM" id="SSF52540">
    <property type="entry name" value="P-loop containing nucleoside triphosphate hydrolases"/>
    <property type="match status" value="2"/>
</dbReference>
<dbReference type="InterPro" id="IPR004604">
    <property type="entry name" value="DNA_recomb/repair_RecN"/>
</dbReference>
<dbReference type="InterPro" id="IPR027417">
    <property type="entry name" value="P-loop_NTPase"/>
</dbReference>
<dbReference type="GO" id="GO:0009432">
    <property type="term" value="P:SOS response"/>
    <property type="evidence" value="ECO:0007669"/>
    <property type="project" value="TreeGrafter"/>
</dbReference>
<accession>A0A4V1ZCU9</accession>
<dbReference type="Proteomes" id="UP000293162">
    <property type="component" value="Unassembled WGS sequence"/>
</dbReference>
<proteinExistence type="inferred from homology"/>
<dbReference type="EMBL" id="SEWF01000034">
    <property type="protein sequence ID" value="RYU93920.1"/>
    <property type="molecule type" value="Genomic_DNA"/>
</dbReference>
<evidence type="ECO:0000256" key="2">
    <source>
        <dbReference type="ARBA" id="ARBA00009441"/>
    </source>
</evidence>
<keyword evidence="13" id="KW-1185">Reference proteome</keyword>
<evidence type="ECO:0000259" key="11">
    <source>
        <dbReference type="Pfam" id="PF02463"/>
    </source>
</evidence>
<feature type="coiled-coil region" evidence="10">
    <location>
        <begin position="158"/>
        <end position="229"/>
    </location>
</feature>
<dbReference type="PANTHER" id="PTHR11059">
    <property type="entry name" value="DNA REPAIR PROTEIN RECN"/>
    <property type="match status" value="1"/>
</dbReference>
<comment type="similarity">
    <text evidence="2 9">Belongs to the RecN family.</text>
</comment>
<keyword evidence="4" id="KW-0547">Nucleotide-binding</keyword>
<dbReference type="Pfam" id="PF02463">
    <property type="entry name" value="SMC_N"/>
    <property type="match status" value="1"/>
</dbReference>
<dbReference type="GO" id="GO:0005524">
    <property type="term" value="F:ATP binding"/>
    <property type="evidence" value="ECO:0007669"/>
    <property type="project" value="UniProtKB-KW"/>
</dbReference>
<dbReference type="GO" id="GO:0043590">
    <property type="term" value="C:bacterial nucleoid"/>
    <property type="evidence" value="ECO:0007669"/>
    <property type="project" value="TreeGrafter"/>
</dbReference>
<reference evidence="12 13" key="1">
    <citation type="submission" date="2019-02" db="EMBL/GenBank/DDBJ databases">
        <title>Bacterial novel species Emticicia sp. 17J42-9 isolated from soil.</title>
        <authorList>
            <person name="Jung H.-Y."/>
        </authorList>
    </citation>
    <scope>NUCLEOTIDE SEQUENCE [LARGE SCALE GENOMIC DNA]</scope>
    <source>
        <strain evidence="12 13">17J42-9</strain>
    </source>
</reference>
<evidence type="ECO:0000256" key="4">
    <source>
        <dbReference type="ARBA" id="ARBA00022741"/>
    </source>
</evidence>
<keyword evidence="10" id="KW-0175">Coiled coil</keyword>
<sequence>MLSHLLIKNYALIEHLELSPDAHLNIVTGETGAGKSIMLGAIGLLLGNRADVKTLYNEAEKCIIEGTFSMDGFYVQNIFDEEELDFENPCHIRREIAPSGKSRAFINDTPVTLETLRKITSQLMDIHSQHDSIQLGSNEYQLTIVDTYAQSYDKLVEYQDKYRTYKKLQDAYEQLQAESDQNKKEFEYNSFQLDELLKAKLEANEQELLEQELNILEHAEEVKQRLRTAYAYLTDTEQSVLSVLQSTIGNLNPISTYSPEYQQYKDRIQSCLLELKDVARDIESEEEGIELDSSQIETIQTRLDLLYKLQQKHAVKSNGELLEIQAILEEKVSKVLNLSENLAAAKERVDKAFETATKSAEVLSKARQRVLPEVERRVVGLLVELGMPNATLKINHDTGKLTNDGIDQINFLFSANKGITPRQLKDVASGGEFSRLMLAIKYVLGDKRSLPTIIFDEIDTGISGEVAIKVGKMMREMAQSLQVIAITHLHQIAGRGTSHFFVYKDNSSARTVSRMRELKADERIVEIAKMIGGENPSESAIHSAIEILGVNV</sequence>
<keyword evidence="7 9" id="KW-0234">DNA repair</keyword>
<dbReference type="GO" id="GO:0006310">
    <property type="term" value="P:DNA recombination"/>
    <property type="evidence" value="ECO:0007669"/>
    <property type="project" value="InterPro"/>
</dbReference>
<feature type="domain" description="RecF/RecN/SMC N-terminal" evidence="11">
    <location>
        <begin position="2"/>
        <end position="504"/>
    </location>
</feature>
<dbReference type="InterPro" id="IPR003395">
    <property type="entry name" value="RecF/RecN/SMC_N"/>
</dbReference>
<dbReference type="Gene3D" id="3.40.50.300">
    <property type="entry name" value="P-loop containing nucleotide triphosphate hydrolases"/>
    <property type="match status" value="2"/>
</dbReference>
<evidence type="ECO:0000313" key="13">
    <source>
        <dbReference type="Proteomes" id="UP000293162"/>
    </source>
</evidence>
<organism evidence="12 13">
    <name type="scientific">Emticicia agri</name>
    <dbReference type="NCBI Taxonomy" id="2492393"/>
    <lineage>
        <taxon>Bacteria</taxon>
        <taxon>Pseudomonadati</taxon>
        <taxon>Bacteroidota</taxon>
        <taxon>Cytophagia</taxon>
        <taxon>Cytophagales</taxon>
        <taxon>Leadbetterellaceae</taxon>
        <taxon>Emticicia</taxon>
    </lineage>
</organism>
<evidence type="ECO:0000256" key="8">
    <source>
        <dbReference type="ARBA" id="ARBA00033408"/>
    </source>
</evidence>
<comment type="function">
    <text evidence="1 9">May be involved in recombinational repair of damaged DNA.</text>
</comment>
<evidence type="ECO:0000313" key="12">
    <source>
        <dbReference type="EMBL" id="RYU93920.1"/>
    </source>
</evidence>
<evidence type="ECO:0000256" key="1">
    <source>
        <dbReference type="ARBA" id="ARBA00003618"/>
    </source>
</evidence>
<keyword evidence="5 9" id="KW-0227">DNA damage</keyword>
<evidence type="ECO:0000256" key="5">
    <source>
        <dbReference type="ARBA" id="ARBA00022763"/>
    </source>
</evidence>
<evidence type="ECO:0000256" key="9">
    <source>
        <dbReference type="PIRNR" id="PIRNR003128"/>
    </source>
</evidence>
<evidence type="ECO:0000256" key="6">
    <source>
        <dbReference type="ARBA" id="ARBA00022840"/>
    </source>
</evidence>
<dbReference type="CDD" id="cd03241">
    <property type="entry name" value="ABC_RecN"/>
    <property type="match status" value="2"/>
</dbReference>
<feature type="coiled-coil region" evidence="10">
    <location>
        <begin position="328"/>
        <end position="355"/>
    </location>
</feature>
<comment type="caution">
    <text evidence="12">The sequence shown here is derived from an EMBL/GenBank/DDBJ whole genome shotgun (WGS) entry which is preliminary data.</text>
</comment>
<name>A0A4V1ZCU9_9BACT</name>
<dbReference type="OrthoDB" id="9806954at2"/>
<gene>
    <name evidence="12" type="primary">recN</name>
    <name evidence="12" type="ORF">EWM59_19350</name>
</gene>
<evidence type="ECO:0000256" key="10">
    <source>
        <dbReference type="SAM" id="Coils"/>
    </source>
</evidence>
<evidence type="ECO:0000256" key="3">
    <source>
        <dbReference type="ARBA" id="ARBA00021315"/>
    </source>
</evidence>
<dbReference type="GO" id="GO:0006281">
    <property type="term" value="P:DNA repair"/>
    <property type="evidence" value="ECO:0007669"/>
    <property type="project" value="UniProtKB-KW"/>
</dbReference>
<dbReference type="PIRSF" id="PIRSF003128">
    <property type="entry name" value="RecN"/>
    <property type="match status" value="1"/>
</dbReference>
<dbReference type="AlphaFoldDB" id="A0A4V1ZCU9"/>
<protein>
    <recommendedName>
        <fullName evidence="3 9">DNA repair protein RecN</fullName>
    </recommendedName>
    <alternativeName>
        <fullName evidence="8 9">Recombination protein N</fullName>
    </alternativeName>
</protein>
<dbReference type="RefSeq" id="WP_130022906.1">
    <property type="nucleotide sequence ID" value="NZ_SEWF01000034.1"/>
</dbReference>